<proteinExistence type="predicted"/>
<reference evidence="3 4" key="1">
    <citation type="journal article" date="2019" name="Nat. Ecol. Evol.">
        <title>Megaphylogeny resolves global patterns of mushroom evolution.</title>
        <authorList>
            <person name="Varga T."/>
            <person name="Krizsan K."/>
            <person name="Foldi C."/>
            <person name="Dima B."/>
            <person name="Sanchez-Garcia M."/>
            <person name="Sanchez-Ramirez S."/>
            <person name="Szollosi G.J."/>
            <person name="Szarkandi J.G."/>
            <person name="Papp V."/>
            <person name="Albert L."/>
            <person name="Andreopoulos W."/>
            <person name="Angelini C."/>
            <person name="Antonin V."/>
            <person name="Barry K.W."/>
            <person name="Bougher N.L."/>
            <person name="Buchanan P."/>
            <person name="Buyck B."/>
            <person name="Bense V."/>
            <person name="Catcheside P."/>
            <person name="Chovatia M."/>
            <person name="Cooper J."/>
            <person name="Damon W."/>
            <person name="Desjardin D."/>
            <person name="Finy P."/>
            <person name="Geml J."/>
            <person name="Haridas S."/>
            <person name="Hughes K."/>
            <person name="Justo A."/>
            <person name="Karasinski D."/>
            <person name="Kautmanova I."/>
            <person name="Kiss B."/>
            <person name="Kocsube S."/>
            <person name="Kotiranta H."/>
            <person name="LaButti K.M."/>
            <person name="Lechner B.E."/>
            <person name="Liimatainen K."/>
            <person name="Lipzen A."/>
            <person name="Lukacs Z."/>
            <person name="Mihaltcheva S."/>
            <person name="Morgado L.N."/>
            <person name="Niskanen T."/>
            <person name="Noordeloos M.E."/>
            <person name="Ohm R.A."/>
            <person name="Ortiz-Santana B."/>
            <person name="Ovrebo C."/>
            <person name="Racz N."/>
            <person name="Riley R."/>
            <person name="Savchenko A."/>
            <person name="Shiryaev A."/>
            <person name="Soop K."/>
            <person name="Spirin V."/>
            <person name="Szebenyi C."/>
            <person name="Tomsovsky M."/>
            <person name="Tulloss R.E."/>
            <person name="Uehling J."/>
            <person name="Grigoriev I.V."/>
            <person name="Vagvolgyi C."/>
            <person name="Papp T."/>
            <person name="Martin F.M."/>
            <person name="Miettinen O."/>
            <person name="Hibbett D.S."/>
            <person name="Nagy L.G."/>
        </authorList>
    </citation>
    <scope>NUCLEOTIDE SEQUENCE [LARGE SCALE GENOMIC DNA]</scope>
    <source>
        <strain evidence="3 4">FP101781</strain>
    </source>
</reference>
<feature type="compositionally biased region" description="Low complexity" evidence="1">
    <location>
        <begin position="11"/>
        <end position="39"/>
    </location>
</feature>
<dbReference type="PROSITE" id="PS50097">
    <property type="entry name" value="BTB"/>
    <property type="match status" value="1"/>
</dbReference>
<dbReference type="SMART" id="SM00225">
    <property type="entry name" value="BTB"/>
    <property type="match status" value="1"/>
</dbReference>
<feature type="domain" description="BTB" evidence="2">
    <location>
        <begin position="71"/>
        <end position="135"/>
    </location>
</feature>
<feature type="compositionally biased region" description="Polar residues" evidence="1">
    <location>
        <begin position="51"/>
        <end position="60"/>
    </location>
</feature>
<dbReference type="EMBL" id="QPFP01000064">
    <property type="protein sequence ID" value="TEB24627.1"/>
    <property type="molecule type" value="Genomic_DNA"/>
</dbReference>
<dbReference type="Pfam" id="PF00651">
    <property type="entry name" value="BTB"/>
    <property type="match status" value="1"/>
</dbReference>
<dbReference type="Gene3D" id="3.30.710.10">
    <property type="entry name" value="Potassium Channel Kv1.1, Chain A"/>
    <property type="match status" value="1"/>
</dbReference>
<evidence type="ECO:0000313" key="3">
    <source>
        <dbReference type="EMBL" id="TEB24627.1"/>
    </source>
</evidence>
<evidence type="ECO:0000313" key="4">
    <source>
        <dbReference type="Proteomes" id="UP000298030"/>
    </source>
</evidence>
<dbReference type="SUPFAM" id="SSF54695">
    <property type="entry name" value="POZ domain"/>
    <property type="match status" value="1"/>
</dbReference>
<evidence type="ECO:0000259" key="2">
    <source>
        <dbReference type="PROSITE" id="PS50097"/>
    </source>
</evidence>
<feature type="region of interest" description="Disordered" evidence="1">
    <location>
        <begin position="1"/>
        <end position="61"/>
    </location>
</feature>
<gene>
    <name evidence="3" type="ORF">FA13DRAFT_1693541</name>
</gene>
<protein>
    <recommendedName>
        <fullName evidence="2">BTB domain-containing protein</fullName>
    </recommendedName>
</protein>
<dbReference type="InterPro" id="IPR000210">
    <property type="entry name" value="BTB/POZ_dom"/>
</dbReference>
<name>A0A4Y7SRY1_COPMI</name>
<dbReference type="STRING" id="71717.A0A4Y7SRY1"/>
<accession>A0A4Y7SRY1</accession>
<evidence type="ECO:0000256" key="1">
    <source>
        <dbReference type="SAM" id="MobiDB-lite"/>
    </source>
</evidence>
<keyword evidence="4" id="KW-1185">Reference proteome</keyword>
<dbReference type="Proteomes" id="UP000298030">
    <property type="component" value="Unassembled WGS sequence"/>
</dbReference>
<comment type="caution">
    <text evidence="3">The sequence shown here is derived from an EMBL/GenBank/DDBJ whole genome shotgun (WGS) entry which is preliminary data.</text>
</comment>
<dbReference type="OrthoDB" id="3218112at2759"/>
<organism evidence="3 4">
    <name type="scientific">Coprinellus micaceus</name>
    <name type="common">Glistening ink-cap mushroom</name>
    <name type="synonym">Coprinus micaceus</name>
    <dbReference type="NCBI Taxonomy" id="71717"/>
    <lineage>
        <taxon>Eukaryota</taxon>
        <taxon>Fungi</taxon>
        <taxon>Dikarya</taxon>
        <taxon>Basidiomycota</taxon>
        <taxon>Agaricomycotina</taxon>
        <taxon>Agaricomycetes</taxon>
        <taxon>Agaricomycetidae</taxon>
        <taxon>Agaricales</taxon>
        <taxon>Agaricineae</taxon>
        <taxon>Psathyrellaceae</taxon>
        <taxon>Coprinellus</taxon>
    </lineage>
</organism>
<sequence length="360" mass="41001">MQNSVDHSSSDADSPAGSPSRKPTASSSKSSSRQPQTSSSKHEAVKAPSEVVSTTPQANPSRHERFWFHDGSVILHVESKLFRVHQTILANYSEVFAGLFEMPQPNGDSMLEGCHIVELHDSEKDFEDLLHAVYNPSYFDTLSPTADIDAVLAFIAGILRLSTKYLMRNLRNRCITLFTSKFPSTFDDYAAKSTSAAHERYRSDSVMRAIQLARETTVLEVLPYAYYCVARMSMKRIMKEREDDLSWKEKCLCLVGRERLRWAEMSVSHSFLLVFQRSTSCVTFTCAHTRGPHAEWHVLEAAKSPNPLRAFTRWPNLNICKECEVHCQQVHLQGRKEVWTRLPGFFDLPPWEVLKQAQNE</sequence>
<dbReference type="AlphaFoldDB" id="A0A4Y7SRY1"/>
<dbReference type="InterPro" id="IPR011333">
    <property type="entry name" value="SKP1/BTB/POZ_sf"/>
</dbReference>